<proteinExistence type="predicted"/>
<dbReference type="InterPro" id="IPR001387">
    <property type="entry name" value="Cro/C1-type_HTH"/>
</dbReference>
<dbReference type="AlphaFoldDB" id="A0AAW6B9M6"/>
<dbReference type="SMART" id="SM00530">
    <property type="entry name" value="HTH_XRE"/>
    <property type="match status" value="1"/>
</dbReference>
<organism evidence="2 3">
    <name type="scientific">Lactobacillus amylovorus</name>
    <dbReference type="NCBI Taxonomy" id="1604"/>
    <lineage>
        <taxon>Bacteria</taxon>
        <taxon>Bacillati</taxon>
        <taxon>Bacillota</taxon>
        <taxon>Bacilli</taxon>
        <taxon>Lactobacillales</taxon>
        <taxon>Lactobacillaceae</taxon>
        <taxon>Lactobacillus</taxon>
    </lineage>
</organism>
<evidence type="ECO:0000313" key="2">
    <source>
        <dbReference type="EMBL" id="MDB6246432.1"/>
    </source>
</evidence>
<dbReference type="Gene3D" id="1.10.260.40">
    <property type="entry name" value="lambda repressor-like DNA-binding domains"/>
    <property type="match status" value="1"/>
</dbReference>
<evidence type="ECO:0000313" key="3">
    <source>
        <dbReference type="Proteomes" id="UP001141961"/>
    </source>
</evidence>
<dbReference type="InterPro" id="IPR010982">
    <property type="entry name" value="Lambda_DNA-bd_dom_sf"/>
</dbReference>
<sequence length="82" mass="8959">MVKTVKIGKSLRETRLAAGLIQTEMAAGVVSESFYSKVERGIHNIDADTLVKLLKARKINPVGFFKQAIDIAGNEKNTASNR</sequence>
<protein>
    <submittedName>
        <fullName evidence="2">Helix-turn-helix domain-containing protein</fullName>
    </submittedName>
</protein>
<name>A0AAW6B9M6_LACAM</name>
<dbReference type="GO" id="GO:0003677">
    <property type="term" value="F:DNA binding"/>
    <property type="evidence" value="ECO:0007669"/>
    <property type="project" value="InterPro"/>
</dbReference>
<dbReference type="PROSITE" id="PS50943">
    <property type="entry name" value="HTH_CROC1"/>
    <property type="match status" value="1"/>
</dbReference>
<comment type="caution">
    <text evidence="2">The sequence shown here is derived from an EMBL/GenBank/DDBJ whole genome shotgun (WGS) entry which is preliminary data.</text>
</comment>
<dbReference type="Pfam" id="PF01381">
    <property type="entry name" value="HTH_3"/>
    <property type="match status" value="1"/>
</dbReference>
<dbReference type="CDD" id="cd00093">
    <property type="entry name" value="HTH_XRE"/>
    <property type="match status" value="1"/>
</dbReference>
<evidence type="ECO:0000259" key="1">
    <source>
        <dbReference type="PROSITE" id="PS50943"/>
    </source>
</evidence>
<reference evidence="2" key="2">
    <citation type="submission" date="2022-10" db="EMBL/GenBank/DDBJ databases">
        <authorList>
            <person name="Kostovova I."/>
            <person name="Moravkova M."/>
            <person name="Pechar R."/>
        </authorList>
    </citation>
    <scope>NUCLEOTIDE SEQUENCE</scope>
    <source>
        <strain evidence="2">M597B</strain>
    </source>
</reference>
<dbReference type="EMBL" id="JAOTHD010000007">
    <property type="protein sequence ID" value="MDB6246432.1"/>
    <property type="molecule type" value="Genomic_DNA"/>
</dbReference>
<dbReference type="Proteomes" id="UP001141961">
    <property type="component" value="Unassembled WGS sequence"/>
</dbReference>
<accession>A0AAW6B9M6</accession>
<feature type="domain" description="HTH cro/C1-type" evidence="1">
    <location>
        <begin position="11"/>
        <end position="64"/>
    </location>
</feature>
<dbReference type="SUPFAM" id="SSF47413">
    <property type="entry name" value="lambda repressor-like DNA-binding domains"/>
    <property type="match status" value="1"/>
</dbReference>
<gene>
    <name evidence="2" type="ORF">ODV14_03590</name>
</gene>
<reference evidence="2" key="1">
    <citation type="journal article" date="2022" name="Microorganisms">
        <title>Antibiotic Susceptibility, Resistance Gene Determinants and Corresponding Genomic Regions in Lactobacillus amylovorus Isolates Derived from Wild Boars and Domestic Pigs.</title>
        <authorList>
            <person name="Moravkova M."/>
            <person name="Kostovova I."/>
            <person name="Kavanova K."/>
            <person name="Pechar R."/>
            <person name="Stanek S."/>
            <person name="Brychta A."/>
            <person name="Zeman M."/>
            <person name="Kubasova T."/>
        </authorList>
    </citation>
    <scope>NUCLEOTIDE SEQUENCE</scope>
    <source>
        <strain evidence="2">M597B</strain>
    </source>
</reference>